<feature type="domain" description="AMP-binding enzyme C-terminal" evidence="2">
    <location>
        <begin position="475"/>
        <end position="552"/>
    </location>
</feature>
<dbReference type="Gene3D" id="3.30.300.30">
    <property type="match status" value="1"/>
</dbReference>
<gene>
    <name evidence="3" type="ORF">ACFFJC_18870</name>
</gene>
<comment type="caution">
    <text evidence="3">The sequence shown here is derived from an EMBL/GenBank/DDBJ whole genome shotgun (WGS) entry which is preliminary data.</text>
</comment>
<evidence type="ECO:0000259" key="2">
    <source>
        <dbReference type="Pfam" id="PF13193"/>
    </source>
</evidence>
<name>A0ABV6D105_9SPHN</name>
<dbReference type="InterPro" id="IPR045851">
    <property type="entry name" value="AMP-bd_C_sf"/>
</dbReference>
<keyword evidence="4" id="KW-1185">Reference proteome</keyword>
<evidence type="ECO:0000313" key="4">
    <source>
        <dbReference type="Proteomes" id="UP001589798"/>
    </source>
</evidence>
<evidence type="ECO:0000259" key="1">
    <source>
        <dbReference type="Pfam" id="PF00501"/>
    </source>
</evidence>
<dbReference type="InterPro" id="IPR042099">
    <property type="entry name" value="ANL_N_sf"/>
</dbReference>
<accession>A0ABV6D105</accession>
<dbReference type="InterPro" id="IPR020845">
    <property type="entry name" value="AMP-binding_CS"/>
</dbReference>
<dbReference type="RefSeq" id="WP_379488958.1">
    <property type="nucleotide sequence ID" value="NZ_JBHLWK010000026.1"/>
</dbReference>
<dbReference type="SUPFAM" id="SSF56801">
    <property type="entry name" value="Acetyl-CoA synthetase-like"/>
    <property type="match status" value="1"/>
</dbReference>
<feature type="domain" description="AMP-dependent synthetase/ligase" evidence="1">
    <location>
        <begin position="37"/>
        <end position="426"/>
    </location>
</feature>
<dbReference type="InterPro" id="IPR000873">
    <property type="entry name" value="AMP-dep_synth/lig_dom"/>
</dbReference>
<dbReference type="InterPro" id="IPR025110">
    <property type="entry name" value="AMP-bd_C"/>
</dbReference>
<proteinExistence type="predicted"/>
<evidence type="ECO:0000313" key="3">
    <source>
        <dbReference type="EMBL" id="MFC0206334.1"/>
    </source>
</evidence>
<organism evidence="3 4">
    <name type="scientific">Novosphingobium soli</name>
    <dbReference type="NCBI Taxonomy" id="574956"/>
    <lineage>
        <taxon>Bacteria</taxon>
        <taxon>Pseudomonadati</taxon>
        <taxon>Pseudomonadota</taxon>
        <taxon>Alphaproteobacteria</taxon>
        <taxon>Sphingomonadales</taxon>
        <taxon>Sphingomonadaceae</taxon>
        <taxon>Novosphingobium</taxon>
    </lineage>
</organism>
<dbReference type="PANTHER" id="PTHR24096">
    <property type="entry name" value="LONG-CHAIN-FATTY-ACID--COA LIGASE"/>
    <property type="match status" value="1"/>
</dbReference>
<sequence length="568" mass="60795">MPMTGSVTVVEGLSIAHGIPLAEEQGIGALTLGGYLREVVERYGPREAAVIHLDGKAVRWTYDDLYAHAMRVAQSLLALGTGKGTRVGILMTNRLEFLSTAFGAALAGCVATPISTFFTPTELEVVLKASGVSVLLLERSVLRKDFADMLAELEPAVLDAQPGALASRKFPFLRYAAMIGADRPHGMIESFDAFLARGEDVDEDLVLAASDAVAPSDPGILLFSSGSTGKAKGILSAHRGVCLQLWRWPQWYAIRDDLPARTWSANGFFWSGNFTMALGGTLSRGGTLVLQRWFDAAEALDLMAKERANMALAWPHQWPQLEAAPNYAQVDLSSLVYVDRHMPIARHPTVSSTWDEPGQAYGNTETFTLITVYAAGTPEAIAGKSHGIPTAGSTIKIVDPLTGATMPLGERGEVAVKGPTLMLGYLGIPLDESVDGDGFLRTADGGYIDGEGRLFWEGRLNDIIKTGGANVSPLEIDEVIRAHPEVKVSQTVGVPDELLGELVVSCIVPVEGTAPTPEAIRDFAKEKLASYKLPRRILFVAESDLETTGSAKIKTAELRKLAAGRLAG</sequence>
<protein>
    <submittedName>
        <fullName evidence="3">Class I adenylate-forming enzyme family protein</fullName>
    </submittedName>
</protein>
<dbReference type="Proteomes" id="UP001589798">
    <property type="component" value="Unassembled WGS sequence"/>
</dbReference>
<dbReference type="Pfam" id="PF13193">
    <property type="entry name" value="AMP-binding_C"/>
    <property type="match status" value="1"/>
</dbReference>
<dbReference type="Pfam" id="PF00501">
    <property type="entry name" value="AMP-binding"/>
    <property type="match status" value="1"/>
</dbReference>
<reference evidence="3 4" key="1">
    <citation type="submission" date="2024-09" db="EMBL/GenBank/DDBJ databases">
        <authorList>
            <person name="Sun Q."/>
            <person name="Mori K."/>
        </authorList>
    </citation>
    <scope>NUCLEOTIDE SEQUENCE [LARGE SCALE GENOMIC DNA]</scope>
    <source>
        <strain evidence="3 4">CCM 7706</strain>
    </source>
</reference>
<dbReference type="PROSITE" id="PS00455">
    <property type="entry name" value="AMP_BINDING"/>
    <property type="match status" value="1"/>
</dbReference>
<dbReference type="Gene3D" id="3.40.50.12780">
    <property type="entry name" value="N-terminal domain of ligase-like"/>
    <property type="match status" value="1"/>
</dbReference>
<dbReference type="EMBL" id="JBHLWK010000026">
    <property type="protein sequence ID" value="MFC0206334.1"/>
    <property type="molecule type" value="Genomic_DNA"/>
</dbReference>